<evidence type="ECO:0000313" key="3">
    <source>
        <dbReference type="Proteomes" id="UP001162060"/>
    </source>
</evidence>
<dbReference type="EMBL" id="CAKLBY020000247">
    <property type="protein sequence ID" value="CAK7939640.1"/>
    <property type="molecule type" value="Genomic_DNA"/>
</dbReference>
<protein>
    <submittedName>
        <fullName evidence="2">Uncharacterized protein</fullName>
    </submittedName>
</protein>
<comment type="caution">
    <text evidence="2">The sequence shown here is derived from an EMBL/GenBank/DDBJ whole genome shotgun (WGS) entry which is preliminary data.</text>
</comment>
<dbReference type="Proteomes" id="UP001162060">
    <property type="component" value="Unassembled WGS sequence"/>
</dbReference>
<feature type="region of interest" description="Disordered" evidence="1">
    <location>
        <begin position="50"/>
        <end position="90"/>
    </location>
</feature>
<sequence>MKWLRSRGAELGARLRATAFRGARSQPGTRRHDGLWVKLGKRHALDRMCARDDSSARQMGGRHDRVDVRGGRVVEPPGRRRDDSRWAGVR</sequence>
<proteinExistence type="predicted"/>
<dbReference type="AlphaFoldDB" id="A0AAV1UYJ2"/>
<evidence type="ECO:0000256" key="1">
    <source>
        <dbReference type="SAM" id="MobiDB-lite"/>
    </source>
</evidence>
<organism evidence="2 3">
    <name type="scientific">Peronospora matthiolae</name>
    <dbReference type="NCBI Taxonomy" id="2874970"/>
    <lineage>
        <taxon>Eukaryota</taxon>
        <taxon>Sar</taxon>
        <taxon>Stramenopiles</taxon>
        <taxon>Oomycota</taxon>
        <taxon>Peronosporomycetes</taxon>
        <taxon>Peronosporales</taxon>
        <taxon>Peronosporaceae</taxon>
        <taxon>Peronospora</taxon>
    </lineage>
</organism>
<reference evidence="2" key="1">
    <citation type="submission" date="2024-01" db="EMBL/GenBank/DDBJ databases">
        <authorList>
            <person name="Webb A."/>
        </authorList>
    </citation>
    <scope>NUCLEOTIDE SEQUENCE</scope>
    <source>
        <strain evidence="2">Pm1</strain>
    </source>
</reference>
<name>A0AAV1UYJ2_9STRA</name>
<accession>A0AAV1UYJ2</accession>
<gene>
    <name evidence="2" type="ORF">PM001_LOCUS24790</name>
</gene>
<evidence type="ECO:0000313" key="2">
    <source>
        <dbReference type="EMBL" id="CAK7939640.1"/>
    </source>
</evidence>